<comment type="caution">
    <text evidence="5">The sequence shown here is derived from an EMBL/GenBank/DDBJ whole genome shotgun (WGS) entry which is preliminary data.</text>
</comment>
<name>A0ABP8VIV4_9MICO</name>
<dbReference type="PANTHER" id="PTHR30036">
    <property type="entry name" value="D-XYLOSE-BINDING PERIPLASMIC PROTEIN"/>
    <property type="match status" value="1"/>
</dbReference>
<dbReference type="RefSeq" id="WP_345372088.1">
    <property type="nucleotide sequence ID" value="NZ_BAABLM010000001.1"/>
</dbReference>
<evidence type="ECO:0000313" key="6">
    <source>
        <dbReference type="Proteomes" id="UP001501295"/>
    </source>
</evidence>
<comment type="similarity">
    <text evidence="2">Belongs to the bacterial solute-binding protein 2 family.</text>
</comment>
<comment type="subcellular location">
    <subcellularLocation>
        <location evidence="1">Cell envelope</location>
    </subcellularLocation>
</comment>
<dbReference type="Proteomes" id="UP001501295">
    <property type="component" value="Unassembled WGS sequence"/>
</dbReference>
<dbReference type="PANTHER" id="PTHR30036:SF7">
    <property type="entry name" value="ABC TRANSPORTER PERIPLASMIC-BINDING PROTEIN YPHF"/>
    <property type="match status" value="1"/>
</dbReference>
<evidence type="ECO:0000256" key="3">
    <source>
        <dbReference type="SAM" id="SignalP"/>
    </source>
</evidence>
<dbReference type="Gene3D" id="3.40.50.2300">
    <property type="match status" value="2"/>
</dbReference>
<evidence type="ECO:0000259" key="4">
    <source>
        <dbReference type="Pfam" id="PF13407"/>
    </source>
</evidence>
<sequence length="338" mass="34956">MDLKKNKRVIAAVALAAATISILAACSGSGTASSGASSKNITVGAIYLDTQGFYGGVQKGVQDGATENGKSVKILESNAQDDASKESTFMNTYISANVNAILLSAASGQSSIPAIKQASNAGIPVICYNTCIASASASKYVYSYIYGDPVKFGEQIGEAAAKYFIANKITSPQIGVLNCEFVQVCVQRRQGFENVLKKQVPGYKIVANQLATDPTKSIDTATNILTAHPDLDAFFGESGGATIGGVKSVEQNNRVGKTVVFGSDMTTDLANALVEGTVLKAEVDVSGQAVGKLAIKAAIDATNGKKKPSNINVAAPIDLYTGSEDGKKWLAAHANGIP</sequence>
<keyword evidence="3" id="KW-0732">Signal</keyword>
<dbReference type="SUPFAM" id="SSF53822">
    <property type="entry name" value="Periplasmic binding protein-like I"/>
    <property type="match status" value="1"/>
</dbReference>
<dbReference type="Pfam" id="PF13407">
    <property type="entry name" value="Peripla_BP_4"/>
    <property type="match status" value="1"/>
</dbReference>
<reference evidence="6" key="1">
    <citation type="journal article" date="2019" name="Int. J. Syst. Evol. Microbiol.">
        <title>The Global Catalogue of Microorganisms (GCM) 10K type strain sequencing project: providing services to taxonomists for standard genome sequencing and annotation.</title>
        <authorList>
            <consortium name="The Broad Institute Genomics Platform"/>
            <consortium name="The Broad Institute Genome Sequencing Center for Infectious Disease"/>
            <person name="Wu L."/>
            <person name="Ma J."/>
        </authorList>
    </citation>
    <scope>NUCLEOTIDE SEQUENCE [LARGE SCALE GENOMIC DNA]</scope>
    <source>
        <strain evidence="6">JCM 18956</strain>
    </source>
</reference>
<feature type="signal peptide" evidence="3">
    <location>
        <begin position="1"/>
        <end position="24"/>
    </location>
</feature>
<dbReference type="EMBL" id="BAABLM010000001">
    <property type="protein sequence ID" value="GAA4664412.1"/>
    <property type="molecule type" value="Genomic_DNA"/>
</dbReference>
<organism evidence="5 6">
    <name type="scientific">Frondihabitans cladoniiphilus</name>
    <dbReference type="NCBI Taxonomy" id="715785"/>
    <lineage>
        <taxon>Bacteria</taxon>
        <taxon>Bacillati</taxon>
        <taxon>Actinomycetota</taxon>
        <taxon>Actinomycetes</taxon>
        <taxon>Micrococcales</taxon>
        <taxon>Microbacteriaceae</taxon>
        <taxon>Frondihabitans</taxon>
    </lineage>
</organism>
<keyword evidence="6" id="KW-1185">Reference proteome</keyword>
<proteinExistence type="inferred from homology"/>
<dbReference type="PROSITE" id="PS51257">
    <property type="entry name" value="PROKAR_LIPOPROTEIN"/>
    <property type="match status" value="1"/>
</dbReference>
<dbReference type="InterPro" id="IPR028082">
    <property type="entry name" value="Peripla_BP_I"/>
</dbReference>
<gene>
    <name evidence="5" type="ORF">GCM10025780_01630</name>
</gene>
<feature type="domain" description="Periplasmic binding protein" evidence="4">
    <location>
        <begin position="51"/>
        <end position="306"/>
    </location>
</feature>
<accession>A0ABP8VIV4</accession>
<evidence type="ECO:0000256" key="2">
    <source>
        <dbReference type="ARBA" id="ARBA00007639"/>
    </source>
</evidence>
<evidence type="ECO:0000313" key="5">
    <source>
        <dbReference type="EMBL" id="GAA4664412.1"/>
    </source>
</evidence>
<dbReference type="InterPro" id="IPR025997">
    <property type="entry name" value="SBP_2_dom"/>
</dbReference>
<evidence type="ECO:0000256" key="1">
    <source>
        <dbReference type="ARBA" id="ARBA00004196"/>
    </source>
</evidence>
<dbReference type="InterPro" id="IPR050555">
    <property type="entry name" value="Bact_Solute-Bind_Prot2"/>
</dbReference>
<feature type="chain" id="PRO_5047241237" evidence="3">
    <location>
        <begin position="25"/>
        <end position="338"/>
    </location>
</feature>
<protein>
    <submittedName>
        <fullName evidence="5">Substrate-binding domain-containing protein</fullName>
    </submittedName>
</protein>